<reference evidence="4 5" key="2">
    <citation type="journal article" date="2016" name="ISME J.">
        <title>Characterization of the first cultured representative of Verrucomicrobia subdivision 5 indicates the proposal of a novel phylum.</title>
        <authorList>
            <person name="Spring S."/>
            <person name="Bunk B."/>
            <person name="Sproer C."/>
            <person name="Schumann P."/>
            <person name="Rohde M."/>
            <person name="Tindall B.J."/>
            <person name="Klenk H.P."/>
        </authorList>
    </citation>
    <scope>NUCLEOTIDE SEQUENCE [LARGE SCALE GENOMIC DNA]</scope>
    <source>
        <strain evidence="4 5">L21-Fru-AB</strain>
    </source>
</reference>
<dbReference type="Pfam" id="PF17389">
    <property type="entry name" value="Bac_rhamnosid6H"/>
    <property type="match status" value="1"/>
</dbReference>
<dbReference type="InterPro" id="IPR008928">
    <property type="entry name" value="6-hairpin_glycosidase_sf"/>
</dbReference>
<protein>
    <submittedName>
        <fullName evidence="4">Alpha-L-rhamnosidase</fullName>
    </submittedName>
</protein>
<dbReference type="GO" id="GO:0005975">
    <property type="term" value="P:carbohydrate metabolic process"/>
    <property type="evidence" value="ECO:0007669"/>
    <property type="project" value="InterPro"/>
</dbReference>
<evidence type="ECO:0000313" key="4">
    <source>
        <dbReference type="EMBL" id="AKJ65682.1"/>
    </source>
</evidence>
<dbReference type="Gene3D" id="2.60.420.10">
    <property type="entry name" value="Maltose phosphorylase, domain 3"/>
    <property type="match status" value="1"/>
</dbReference>
<dbReference type="KEGG" id="vbl:L21SP4_02457"/>
<dbReference type="Gene3D" id="2.60.120.260">
    <property type="entry name" value="Galactose-binding domain-like"/>
    <property type="match status" value="2"/>
</dbReference>
<evidence type="ECO:0000259" key="2">
    <source>
        <dbReference type="Pfam" id="PF17389"/>
    </source>
</evidence>
<dbReference type="SUPFAM" id="SSF48208">
    <property type="entry name" value="Six-hairpin glycosidases"/>
    <property type="match status" value="1"/>
</dbReference>
<dbReference type="PANTHER" id="PTHR34987:SF6">
    <property type="entry name" value="ALPHA-L-RHAMNOSIDASE SIX-HAIRPIN GLYCOSIDASE DOMAIN-CONTAINING PROTEIN"/>
    <property type="match status" value="1"/>
</dbReference>
<dbReference type="EMBL" id="CP010904">
    <property type="protein sequence ID" value="AKJ65682.1"/>
    <property type="molecule type" value="Genomic_DNA"/>
</dbReference>
<feature type="domain" description="Alpha-L-rhamnosidase six-hairpin glycosidase" evidence="2">
    <location>
        <begin position="375"/>
        <end position="635"/>
    </location>
</feature>
<organism evidence="4 5">
    <name type="scientific">Kiritimatiella glycovorans</name>
    <dbReference type="NCBI Taxonomy" id="1307763"/>
    <lineage>
        <taxon>Bacteria</taxon>
        <taxon>Pseudomonadati</taxon>
        <taxon>Kiritimatiellota</taxon>
        <taxon>Kiritimatiellia</taxon>
        <taxon>Kiritimatiellales</taxon>
        <taxon>Kiritimatiellaceae</taxon>
        <taxon>Kiritimatiella</taxon>
    </lineage>
</organism>
<gene>
    <name evidence="4" type="ORF">L21SP4_02457</name>
</gene>
<dbReference type="Gene3D" id="1.50.10.10">
    <property type="match status" value="1"/>
</dbReference>
<feature type="domain" description="Alpha-L-rhamnosidase C-terminal" evidence="3">
    <location>
        <begin position="750"/>
        <end position="821"/>
    </location>
</feature>
<evidence type="ECO:0000313" key="5">
    <source>
        <dbReference type="Proteomes" id="UP000035268"/>
    </source>
</evidence>
<dbReference type="AlphaFoldDB" id="A0A0G3EJQ9"/>
<dbReference type="PANTHER" id="PTHR34987">
    <property type="entry name" value="C, PUTATIVE (AFU_ORTHOLOGUE AFUA_3G02880)-RELATED"/>
    <property type="match status" value="1"/>
</dbReference>
<dbReference type="Pfam" id="PF17390">
    <property type="entry name" value="Bac_rhamnosid_C"/>
    <property type="match status" value="1"/>
</dbReference>
<dbReference type="InterPro" id="IPR008979">
    <property type="entry name" value="Galactose-bd-like_sf"/>
</dbReference>
<keyword evidence="5" id="KW-1185">Reference proteome</keyword>
<dbReference type="InterPro" id="IPR035396">
    <property type="entry name" value="Bac_rhamnosid6H"/>
</dbReference>
<dbReference type="InterPro" id="IPR035398">
    <property type="entry name" value="Bac_rhamnosid_C"/>
</dbReference>
<dbReference type="Proteomes" id="UP000035268">
    <property type="component" value="Chromosome"/>
</dbReference>
<dbReference type="RefSeq" id="WP_052882883.1">
    <property type="nucleotide sequence ID" value="NZ_CP010904.1"/>
</dbReference>
<name>A0A0G3EJQ9_9BACT</name>
<dbReference type="STRING" id="1307763.L21SP4_02457"/>
<evidence type="ECO:0000259" key="3">
    <source>
        <dbReference type="Pfam" id="PF17390"/>
    </source>
</evidence>
<feature type="compositionally biased region" description="Basic and acidic residues" evidence="1">
    <location>
        <begin position="184"/>
        <end position="202"/>
    </location>
</feature>
<dbReference type="InterPro" id="IPR012341">
    <property type="entry name" value="6hp_glycosidase-like_sf"/>
</dbReference>
<dbReference type="SUPFAM" id="SSF49785">
    <property type="entry name" value="Galactose-binding domain-like"/>
    <property type="match status" value="1"/>
</dbReference>
<proteinExistence type="predicted"/>
<dbReference type="OrthoDB" id="9815108at2"/>
<sequence length="847" mass="96150">MSTRTAPQWIWTRPDDPAPCNRFHYFRKVFELESVPDDPRLRFAADTNAQVWINGRIVRRKVSRYTEEAISAENIHAGPHLHGGRNTIVVLHHNWGDVPCFMRDANRHAGLYAEAPWLQSDTSWKWTPAPEFLPHEEQIIGIVGESKRLRYPVLIDGARAPGKIHDPDFDDSAWECACAVEDGPWPRRPVEQETPGQREHPVRPRTVLAAGTAERPEAAGPAELSRAIVSAKLSPDENTRTSVEDLLRGRPCTLTGRAGETLYLTVDFALPSHGFPFLEVETSIPGITIDLGYGEIARTLYEDKTLVREDGWIDTEGVAGTHYADRYIAGTGRRYAEVPDERTLRWCTLHVTFPEEGSLTLHDFGFIKSQYPIERYGSFHCGDETVEQIMKLCMAHAEVAMTDAYVDTPGREDGQWIEDAQPRAKLAASWFNDTRLRRFLIRTFAEGQDEQGDFHPFWPAKWPIMMPGNFDWSVQWVCTLYDEYMWSGDTELVRRYWDHVIRFWNNVAEFVDEQGRFVTYRTYGDLRMGYDCTHTQSNGLVTPWLIERLGFSMEMAAAIGDRDQQGEWKQLHDRMLEAFHRDHVVPARDGVPAHVASRFETTGEEIDRGFSQSGQTVATTAGLLPRETAEAAVDYAFSEPCGDPPEGVRRWNNPTYGYRCLRTLSYLDRSERAVRHLKERFAPYLPGHPDNRISHALQGCYGGPLPEYWMSREDAGLAEGEPNPHQPHDETGSHGWCATPLLWMHDSLLGVRVLEPGGGKIALEPDSGGLPYVAGHAMTPRGGVYLYWDPQQWRLRVSIPADVRAELTLPPEGRGRRVRTERADGTAEREGDLFRLEGAGEYAFLIW</sequence>
<accession>A0A0G3EJQ9</accession>
<evidence type="ECO:0000256" key="1">
    <source>
        <dbReference type="SAM" id="MobiDB-lite"/>
    </source>
</evidence>
<feature type="region of interest" description="Disordered" evidence="1">
    <location>
        <begin position="184"/>
        <end position="204"/>
    </location>
</feature>
<reference evidence="5" key="1">
    <citation type="submission" date="2015-02" db="EMBL/GenBank/DDBJ databases">
        <title>Description and complete genome sequence of the first cultured representative of the subdivision 5 of the Verrucomicrobia phylum.</title>
        <authorList>
            <person name="Spring S."/>
            <person name="Bunk B."/>
            <person name="Sproer C."/>
            <person name="Klenk H.-P."/>
        </authorList>
    </citation>
    <scope>NUCLEOTIDE SEQUENCE [LARGE SCALE GENOMIC DNA]</scope>
    <source>
        <strain evidence="5">L21-Fru-AB</strain>
    </source>
</reference>